<dbReference type="AlphaFoldDB" id="A0A7I8JPC1"/>
<dbReference type="EMBL" id="CACRZD030000015">
    <property type="protein sequence ID" value="CAA6672006.1"/>
    <property type="molecule type" value="Genomic_DNA"/>
</dbReference>
<protein>
    <submittedName>
        <fullName evidence="1">Uncharacterized protein</fullName>
    </submittedName>
</protein>
<gene>
    <name evidence="1" type="ORF">SI7747_15018414</name>
</gene>
<proteinExistence type="predicted"/>
<dbReference type="EMBL" id="LR743602">
    <property type="protein sequence ID" value="CAA2632833.1"/>
    <property type="molecule type" value="Genomic_DNA"/>
</dbReference>
<reference evidence="1 2" key="1">
    <citation type="submission" date="2019-12" db="EMBL/GenBank/DDBJ databases">
        <authorList>
            <person name="Scholz U."/>
            <person name="Mascher M."/>
            <person name="Fiebig A."/>
        </authorList>
    </citation>
    <scope>NUCLEOTIDE SEQUENCE</scope>
</reference>
<organism evidence="1">
    <name type="scientific">Spirodela intermedia</name>
    <name type="common">Intermediate duckweed</name>
    <dbReference type="NCBI Taxonomy" id="51605"/>
    <lineage>
        <taxon>Eukaryota</taxon>
        <taxon>Viridiplantae</taxon>
        <taxon>Streptophyta</taxon>
        <taxon>Embryophyta</taxon>
        <taxon>Tracheophyta</taxon>
        <taxon>Spermatophyta</taxon>
        <taxon>Magnoliopsida</taxon>
        <taxon>Liliopsida</taxon>
        <taxon>Araceae</taxon>
        <taxon>Lemnoideae</taxon>
        <taxon>Spirodela</taxon>
    </lineage>
</organism>
<dbReference type="Proteomes" id="UP001189122">
    <property type="component" value="Unassembled WGS sequence"/>
</dbReference>
<keyword evidence="2" id="KW-1185">Reference proteome</keyword>
<accession>A0A7I8JPC1</accession>
<evidence type="ECO:0000313" key="2">
    <source>
        <dbReference type="Proteomes" id="UP001189122"/>
    </source>
</evidence>
<evidence type="ECO:0000313" key="1">
    <source>
        <dbReference type="EMBL" id="CAA2632833.1"/>
    </source>
</evidence>
<name>A0A7I8JPC1_SPIIN</name>
<sequence length="78" mass="8757">MHTLYSIIEFDLLVMIITSRLSIRTWKNDNFATLQWLSPNEEELDGGGARLHNKRRLFITFGMLSRGGDLSPGGSSSS</sequence>